<protein>
    <recommendedName>
        <fullName evidence="1">ABC-type transport auxiliary lipoprotein component domain-containing protein</fullName>
    </recommendedName>
</protein>
<evidence type="ECO:0000313" key="2">
    <source>
        <dbReference type="EMBL" id="BDV33110.1"/>
    </source>
</evidence>
<keyword evidence="3" id="KW-1185">Reference proteome</keyword>
<name>A0ABM8E5C6_9HYPH</name>
<proteinExistence type="predicted"/>
<dbReference type="Gene3D" id="3.40.50.10610">
    <property type="entry name" value="ABC-type transport auxiliary lipoprotein component"/>
    <property type="match status" value="1"/>
</dbReference>
<dbReference type="EMBL" id="AP027142">
    <property type="protein sequence ID" value="BDV33110.1"/>
    <property type="molecule type" value="Genomic_DNA"/>
</dbReference>
<evidence type="ECO:0000259" key="1">
    <source>
        <dbReference type="Pfam" id="PF03886"/>
    </source>
</evidence>
<dbReference type="InterPro" id="IPR005586">
    <property type="entry name" value="ABC_trans_aux"/>
</dbReference>
<evidence type="ECO:0000313" key="3">
    <source>
        <dbReference type="Proteomes" id="UP001317629"/>
    </source>
</evidence>
<dbReference type="RefSeq" id="WP_281930420.1">
    <property type="nucleotide sequence ID" value="NZ_AP027142.1"/>
</dbReference>
<reference evidence="2 3" key="1">
    <citation type="journal article" date="2023" name="Int. J. Syst. Evol. Microbiol.">
        <title>Methylocystis iwaonis sp. nov., a type II methane-oxidizing bacterium from surface soil of a rice paddy field in Japan, and emended description of the genus Methylocystis (ex Whittenbury et al. 1970) Bowman et al. 1993.</title>
        <authorList>
            <person name="Kaise H."/>
            <person name="Sawadogo J.B."/>
            <person name="Alam M.S."/>
            <person name="Ueno C."/>
            <person name="Dianou D."/>
            <person name="Shinjo R."/>
            <person name="Asakawa S."/>
        </authorList>
    </citation>
    <scope>NUCLEOTIDE SEQUENCE [LARGE SCALE GENOMIC DNA]</scope>
    <source>
        <strain evidence="2 3">SS37A-Re</strain>
    </source>
</reference>
<accession>A0ABM8E5C6</accession>
<dbReference type="Pfam" id="PF03886">
    <property type="entry name" value="ABC_trans_aux"/>
    <property type="match status" value="1"/>
</dbReference>
<organism evidence="2 3">
    <name type="scientific">Methylocystis iwaonis</name>
    <dbReference type="NCBI Taxonomy" id="2885079"/>
    <lineage>
        <taxon>Bacteria</taxon>
        <taxon>Pseudomonadati</taxon>
        <taxon>Pseudomonadota</taxon>
        <taxon>Alphaproteobacteria</taxon>
        <taxon>Hyphomicrobiales</taxon>
        <taxon>Methylocystaceae</taxon>
        <taxon>Methylocystis</taxon>
    </lineage>
</organism>
<feature type="domain" description="ABC-type transport auxiliary lipoprotein component" evidence="1">
    <location>
        <begin position="24"/>
        <end position="174"/>
    </location>
</feature>
<sequence length="182" mass="19042">MRGSIAGLAFFVAGCVQAPRETFDLAVAPPPVSVATAGPVLAVREPTATPPTSSPRVVVRAPDGSVALLPDAQWSEPLPRLLRARMIEALQRRGVAASWIGYGSNRALATDIRRFEIDAARNVAVVEIAAYIVDESSGATRAGRSFAAEAPTPETIGPDAVRALAQAAAQVFAQTADWARGR</sequence>
<dbReference type="SUPFAM" id="SSF159594">
    <property type="entry name" value="XCC0632-like"/>
    <property type="match status" value="1"/>
</dbReference>
<gene>
    <name evidence="2" type="ORF">SS37A_06390</name>
</gene>
<dbReference type="Proteomes" id="UP001317629">
    <property type="component" value="Chromosome"/>
</dbReference>
<dbReference type="PROSITE" id="PS51257">
    <property type="entry name" value="PROKAR_LIPOPROTEIN"/>
    <property type="match status" value="1"/>
</dbReference>